<evidence type="ECO:0000256" key="3">
    <source>
        <dbReference type="ARBA" id="ARBA00022679"/>
    </source>
</evidence>
<dbReference type="NCBIfam" id="TIGR00546">
    <property type="entry name" value="lnt"/>
    <property type="match status" value="1"/>
</dbReference>
<dbReference type="Gene3D" id="3.60.110.10">
    <property type="entry name" value="Carbon-nitrogen hydrolase"/>
    <property type="match status" value="1"/>
</dbReference>
<dbReference type="Proteomes" id="UP001595816">
    <property type="component" value="Unassembled WGS sequence"/>
</dbReference>
<keyword evidence="5 8" id="KW-1133">Transmembrane helix</keyword>
<feature type="transmembrane region" description="Helical" evidence="8">
    <location>
        <begin position="282"/>
        <end position="301"/>
    </location>
</feature>
<dbReference type="InterPro" id="IPR003010">
    <property type="entry name" value="C-N_Hydrolase"/>
</dbReference>
<dbReference type="SUPFAM" id="SSF56317">
    <property type="entry name" value="Carbon-nitrogen hydrolase"/>
    <property type="match status" value="1"/>
</dbReference>
<sequence length="606" mass="64529">MRWAFVTRPTGRRGRVFAVTAAVAPPDAPPTEVAAPEPTPAGKPVPYWAGLLLSVFAGAALLLSFPSYSLWWLAPFGVAASALAVHRRRPRTGALFGFITGVVFFAPLLSWTSTHVGPWPWLLLVGLQAAYFALQGLALAVVSPVVDRWRWSWPLVVGVLWVGQEALRGRTPFGGFPWGRLAFSQADAPTLRLAALGGAPLVTFVVAVTGGLLLLALARAFPRRLAPPQTTPKRQTTADVSADPLGLGWIRDDGRIFDQDSTQNPDPAPNPAQAALASGRRWVAVLAVVGAAALTVVGYAVPLSTPDGPTVTVAIVQGNVPRMGLDFNAQRRAVLDNHVSATEELAADVASGKRPKPDLVIWPENSSDIDPLRNADAADAIDRAARAIGVPILVGSVLSGQQEGQVYNVGLVWEAGQGVTARYTKQHPVPFAEYMPLRRWIEPIAKIVTDKAGLLRSDFQPGDTSGVLTMGPATIGDVICFEIAYDGLVRDTVTDGAGLLVVQTNNATFNVDEARQQLAMVRLRAVEHGRESLMSSTVGISGFVDASGEVHQATGFFTRDVQVRQLHEGTGTTLATRLAYWPELVLSVAAIAVLAGAVVLRRRSRG</sequence>
<keyword evidence="4 8" id="KW-0812">Transmembrane</keyword>
<dbReference type="HAMAP" id="MF_01148">
    <property type="entry name" value="Lnt"/>
    <property type="match status" value="1"/>
</dbReference>
<accession>A0ABV8LRD8</accession>
<proteinExistence type="inferred from homology"/>
<dbReference type="InterPro" id="IPR045378">
    <property type="entry name" value="LNT_N"/>
</dbReference>
<evidence type="ECO:0000256" key="1">
    <source>
        <dbReference type="ARBA" id="ARBA00004651"/>
    </source>
</evidence>
<keyword evidence="11" id="KW-1185">Reference proteome</keyword>
<evidence type="ECO:0000256" key="2">
    <source>
        <dbReference type="ARBA" id="ARBA00022475"/>
    </source>
</evidence>
<evidence type="ECO:0000256" key="5">
    <source>
        <dbReference type="ARBA" id="ARBA00022989"/>
    </source>
</evidence>
<keyword evidence="3 8" id="KW-0808">Transferase</keyword>
<dbReference type="PROSITE" id="PS50263">
    <property type="entry name" value="CN_HYDROLASE"/>
    <property type="match status" value="1"/>
</dbReference>
<keyword evidence="6 8" id="KW-0472">Membrane</keyword>
<organism evidence="10 11">
    <name type="scientific">Hamadaea flava</name>
    <dbReference type="NCBI Taxonomy" id="1742688"/>
    <lineage>
        <taxon>Bacteria</taxon>
        <taxon>Bacillati</taxon>
        <taxon>Actinomycetota</taxon>
        <taxon>Actinomycetes</taxon>
        <taxon>Micromonosporales</taxon>
        <taxon>Micromonosporaceae</taxon>
        <taxon>Hamadaea</taxon>
    </lineage>
</organism>
<comment type="pathway">
    <text evidence="8">Protein modification; lipoprotein biosynthesis (N-acyl transfer).</text>
</comment>
<dbReference type="GO" id="GO:0016746">
    <property type="term" value="F:acyltransferase activity"/>
    <property type="evidence" value="ECO:0007669"/>
    <property type="project" value="UniProtKB-KW"/>
</dbReference>
<feature type="transmembrane region" description="Helical" evidence="8">
    <location>
        <begin position="580"/>
        <end position="600"/>
    </location>
</feature>
<comment type="subcellular location">
    <subcellularLocation>
        <location evidence="1 8">Cell membrane</location>
        <topology evidence="1 8">Multi-pass membrane protein</topology>
    </subcellularLocation>
</comment>
<comment type="similarity">
    <text evidence="8">Belongs to the CN hydrolase family. Apolipoprotein N-acyltransferase subfamily.</text>
</comment>
<evidence type="ECO:0000256" key="4">
    <source>
        <dbReference type="ARBA" id="ARBA00022692"/>
    </source>
</evidence>
<dbReference type="EMBL" id="JBHSAY010000009">
    <property type="protein sequence ID" value="MFC4133026.1"/>
    <property type="molecule type" value="Genomic_DNA"/>
</dbReference>
<reference evidence="11" key="1">
    <citation type="journal article" date="2019" name="Int. J. Syst. Evol. Microbiol.">
        <title>The Global Catalogue of Microorganisms (GCM) 10K type strain sequencing project: providing services to taxonomists for standard genome sequencing and annotation.</title>
        <authorList>
            <consortium name="The Broad Institute Genomics Platform"/>
            <consortium name="The Broad Institute Genome Sequencing Center for Infectious Disease"/>
            <person name="Wu L."/>
            <person name="Ma J."/>
        </authorList>
    </citation>
    <scope>NUCLEOTIDE SEQUENCE [LARGE SCALE GENOMIC DNA]</scope>
    <source>
        <strain evidence="11">CGMCC 4.7289</strain>
    </source>
</reference>
<evidence type="ECO:0000313" key="11">
    <source>
        <dbReference type="Proteomes" id="UP001595816"/>
    </source>
</evidence>
<evidence type="ECO:0000259" key="9">
    <source>
        <dbReference type="PROSITE" id="PS50263"/>
    </source>
</evidence>
<feature type="transmembrane region" description="Helical" evidence="8">
    <location>
        <begin position="119"/>
        <end position="142"/>
    </location>
</feature>
<dbReference type="InterPro" id="IPR004563">
    <property type="entry name" value="Apolipo_AcylTrfase"/>
</dbReference>
<dbReference type="EC" id="2.3.1.269" evidence="8"/>
<dbReference type="RefSeq" id="WP_372502841.1">
    <property type="nucleotide sequence ID" value="NZ_JAMZDZ010000001.1"/>
</dbReference>
<dbReference type="InterPro" id="IPR036526">
    <property type="entry name" value="C-N_Hydrolase_sf"/>
</dbReference>
<comment type="function">
    <text evidence="8">Catalyzes the phospholipid dependent N-acylation of the N-terminal cysteine of apolipoprotein, the last step in lipoprotein maturation.</text>
</comment>
<dbReference type="PANTHER" id="PTHR38686:SF1">
    <property type="entry name" value="APOLIPOPROTEIN N-ACYLTRANSFERASE"/>
    <property type="match status" value="1"/>
</dbReference>
<dbReference type="CDD" id="cd07571">
    <property type="entry name" value="ALP_N-acyl_transferase"/>
    <property type="match status" value="1"/>
</dbReference>
<feature type="transmembrane region" description="Helical" evidence="8">
    <location>
        <begin position="193"/>
        <end position="217"/>
    </location>
</feature>
<name>A0ABV8LRD8_9ACTN</name>
<comment type="caution">
    <text evidence="10">The sequence shown here is derived from an EMBL/GenBank/DDBJ whole genome shotgun (WGS) entry which is preliminary data.</text>
</comment>
<dbReference type="Pfam" id="PF20154">
    <property type="entry name" value="LNT_N"/>
    <property type="match status" value="1"/>
</dbReference>
<dbReference type="Pfam" id="PF00795">
    <property type="entry name" value="CN_hydrolase"/>
    <property type="match status" value="1"/>
</dbReference>
<protein>
    <recommendedName>
        <fullName evidence="8">Apolipoprotein N-acyltransferase</fullName>
        <shortName evidence="8">ALP N-acyltransferase</shortName>
        <ecNumber evidence="8">2.3.1.269</ecNumber>
    </recommendedName>
</protein>
<feature type="domain" description="CN hydrolase" evidence="9">
    <location>
        <begin position="311"/>
        <end position="568"/>
    </location>
</feature>
<feature type="transmembrane region" description="Helical" evidence="8">
    <location>
        <begin position="45"/>
        <end position="63"/>
    </location>
</feature>
<gene>
    <name evidence="8 10" type="primary">lnt</name>
    <name evidence="10" type="ORF">ACFOZ4_20635</name>
</gene>
<dbReference type="PANTHER" id="PTHR38686">
    <property type="entry name" value="APOLIPOPROTEIN N-ACYLTRANSFERASE"/>
    <property type="match status" value="1"/>
</dbReference>
<evidence type="ECO:0000256" key="8">
    <source>
        <dbReference type="HAMAP-Rule" id="MF_01148"/>
    </source>
</evidence>
<feature type="transmembrane region" description="Helical" evidence="8">
    <location>
        <begin position="93"/>
        <end position="113"/>
    </location>
</feature>
<evidence type="ECO:0000256" key="6">
    <source>
        <dbReference type="ARBA" id="ARBA00023136"/>
    </source>
</evidence>
<comment type="catalytic activity">
    <reaction evidence="8">
        <text>N-terminal S-1,2-diacyl-sn-glyceryl-L-cysteinyl-[lipoprotein] + a glycerophospholipid = N-acyl-S-1,2-diacyl-sn-glyceryl-L-cysteinyl-[lipoprotein] + a 2-acyl-sn-glycero-3-phospholipid + H(+)</text>
        <dbReference type="Rhea" id="RHEA:48228"/>
        <dbReference type="Rhea" id="RHEA-COMP:14681"/>
        <dbReference type="Rhea" id="RHEA-COMP:14684"/>
        <dbReference type="ChEBI" id="CHEBI:15378"/>
        <dbReference type="ChEBI" id="CHEBI:136912"/>
        <dbReference type="ChEBI" id="CHEBI:140656"/>
        <dbReference type="ChEBI" id="CHEBI:140657"/>
        <dbReference type="ChEBI" id="CHEBI:140660"/>
        <dbReference type="EC" id="2.3.1.269"/>
    </reaction>
</comment>
<evidence type="ECO:0000313" key="10">
    <source>
        <dbReference type="EMBL" id="MFC4133026.1"/>
    </source>
</evidence>
<evidence type="ECO:0000256" key="7">
    <source>
        <dbReference type="ARBA" id="ARBA00023315"/>
    </source>
</evidence>
<keyword evidence="7 8" id="KW-0012">Acyltransferase</keyword>
<keyword evidence="2 8" id="KW-1003">Cell membrane</keyword>